<keyword evidence="12" id="KW-0472">Membrane</keyword>
<keyword evidence="13" id="KW-0753">Steroid metabolism</keyword>
<evidence type="ECO:0000313" key="23">
    <source>
        <dbReference type="EMBL" id="GAA1827984.1"/>
    </source>
</evidence>
<evidence type="ECO:0000256" key="15">
    <source>
        <dbReference type="ARBA" id="ARBA00025729"/>
    </source>
</evidence>
<evidence type="ECO:0000256" key="19">
    <source>
        <dbReference type="ARBA" id="ARBA00047853"/>
    </source>
</evidence>
<comment type="catalytic activity">
    <reaction evidence="20">
        <text>cholesterol + NADPH + O2 + H(+) = 7-dehydrocholesterol + NADP(+) + 2 H2O</text>
        <dbReference type="Rhea" id="RHEA:45024"/>
        <dbReference type="ChEBI" id="CHEBI:15377"/>
        <dbReference type="ChEBI" id="CHEBI:15378"/>
        <dbReference type="ChEBI" id="CHEBI:15379"/>
        <dbReference type="ChEBI" id="CHEBI:16113"/>
        <dbReference type="ChEBI" id="CHEBI:17759"/>
        <dbReference type="ChEBI" id="CHEBI:57783"/>
        <dbReference type="ChEBI" id="CHEBI:58349"/>
        <dbReference type="EC" id="1.14.19.21"/>
    </reaction>
    <physiologicalReaction direction="left-to-right" evidence="20">
        <dbReference type="Rhea" id="RHEA:45025"/>
    </physiologicalReaction>
</comment>
<evidence type="ECO:0000256" key="7">
    <source>
        <dbReference type="ARBA" id="ARBA00022963"/>
    </source>
</evidence>
<name>A0ABN2MIV7_9PSEU</name>
<dbReference type="InterPro" id="IPR036922">
    <property type="entry name" value="Rieske_2Fe-2S_sf"/>
</dbReference>
<comment type="pathway">
    <text evidence="3">Hormone biosynthesis.</text>
</comment>
<dbReference type="RefSeq" id="WP_344411590.1">
    <property type="nucleotide sequence ID" value="NZ_BAAAQK010000001.1"/>
</dbReference>
<evidence type="ECO:0000256" key="2">
    <source>
        <dbReference type="ARBA" id="ARBA00004370"/>
    </source>
</evidence>
<evidence type="ECO:0000256" key="5">
    <source>
        <dbReference type="ARBA" id="ARBA00022714"/>
    </source>
</evidence>
<evidence type="ECO:0000256" key="16">
    <source>
        <dbReference type="ARBA" id="ARBA00026095"/>
    </source>
</evidence>
<evidence type="ECO:0000256" key="9">
    <source>
        <dbReference type="ARBA" id="ARBA00023002"/>
    </source>
</evidence>
<dbReference type="EC" id="1.14.19.21" evidence="16"/>
<accession>A0ABN2MIV7</accession>
<evidence type="ECO:0000256" key="17">
    <source>
        <dbReference type="ARBA" id="ARBA00030944"/>
    </source>
</evidence>
<dbReference type="SUPFAM" id="SSF55961">
    <property type="entry name" value="Bet v1-like"/>
    <property type="match status" value="1"/>
</dbReference>
<evidence type="ECO:0000256" key="20">
    <source>
        <dbReference type="ARBA" id="ARBA00049548"/>
    </source>
</evidence>
<evidence type="ECO:0000256" key="4">
    <source>
        <dbReference type="ARBA" id="ARBA00022692"/>
    </source>
</evidence>
<keyword evidence="7" id="KW-0442">Lipid degradation</keyword>
<keyword evidence="6" id="KW-0479">Metal-binding</keyword>
<evidence type="ECO:0000313" key="24">
    <source>
        <dbReference type="Proteomes" id="UP001500449"/>
    </source>
</evidence>
<evidence type="ECO:0000259" key="22">
    <source>
        <dbReference type="PROSITE" id="PS51296"/>
    </source>
</evidence>
<comment type="subcellular location">
    <subcellularLocation>
        <location evidence="2">Membrane</location>
    </subcellularLocation>
</comment>
<proteinExistence type="inferred from homology"/>
<feature type="region of interest" description="Disordered" evidence="21">
    <location>
        <begin position="344"/>
        <end position="378"/>
    </location>
</feature>
<evidence type="ECO:0000256" key="13">
    <source>
        <dbReference type="ARBA" id="ARBA00023221"/>
    </source>
</evidence>
<dbReference type="Pfam" id="PF00355">
    <property type="entry name" value="Rieske"/>
    <property type="match status" value="1"/>
</dbReference>
<evidence type="ECO:0000256" key="21">
    <source>
        <dbReference type="SAM" id="MobiDB-lite"/>
    </source>
</evidence>
<comment type="similarity">
    <text evidence="15">Belongs to the cholesterol 7-desaturase family.</text>
</comment>
<dbReference type="PANTHER" id="PTHR21266">
    <property type="entry name" value="IRON-SULFUR DOMAIN CONTAINING PROTEIN"/>
    <property type="match status" value="1"/>
</dbReference>
<evidence type="ECO:0000256" key="8">
    <source>
        <dbReference type="ARBA" id="ARBA00022989"/>
    </source>
</evidence>
<evidence type="ECO:0000256" key="14">
    <source>
        <dbReference type="ARBA" id="ARBA00025712"/>
    </source>
</evidence>
<dbReference type="PROSITE" id="PS51296">
    <property type="entry name" value="RIESKE"/>
    <property type="match status" value="1"/>
</dbReference>
<dbReference type="EMBL" id="BAAAQK010000001">
    <property type="protein sequence ID" value="GAA1827984.1"/>
    <property type="molecule type" value="Genomic_DNA"/>
</dbReference>
<dbReference type="Gene3D" id="3.90.380.10">
    <property type="entry name" value="Naphthalene 1,2-dioxygenase Alpha Subunit, Chain A, domain 1"/>
    <property type="match status" value="1"/>
</dbReference>
<organism evidence="23 24">
    <name type="scientific">Pseudonocardia ailaonensis</name>
    <dbReference type="NCBI Taxonomy" id="367279"/>
    <lineage>
        <taxon>Bacteria</taxon>
        <taxon>Bacillati</taxon>
        <taxon>Actinomycetota</taxon>
        <taxon>Actinomycetes</taxon>
        <taxon>Pseudonocardiales</taxon>
        <taxon>Pseudonocardiaceae</taxon>
        <taxon>Pseudonocardia</taxon>
    </lineage>
</organism>
<comment type="cofactor">
    <cofactor evidence="1">
        <name>Fe cation</name>
        <dbReference type="ChEBI" id="CHEBI:24875"/>
    </cofactor>
</comment>
<comment type="subunit">
    <text evidence="18">Homotrimer. The two-component system 3-ketosteroid-9-alpha-monooxygenase is composed of an oxygenase component KshA and a reductase component KshB.</text>
</comment>
<feature type="domain" description="Rieske" evidence="22">
    <location>
        <begin position="27"/>
        <end position="130"/>
    </location>
</feature>
<evidence type="ECO:0000256" key="3">
    <source>
        <dbReference type="ARBA" id="ARBA00004972"/>
    </source>
</evidence>
<sequence>MTTDPVDTEIPVTPLSVPGSRYPTGWFQVAWSDDIKPGGIKQVSYFGTKIVLWRGNSGELFASDPYCLHLGGNLAVNGEVSGDEIVCPWHHWHWNGEGRNTLIPYSKQTCKPNLKLRTWHLREWNGIVLLWHDVGRCEPTWEPPVYEGLGTDDYFPFTEDRRYQSRIVAHPQMIVENGADPAHVMYIHGGGEMPEYDNITVDGPLWSADVMIAYGAGKESTWLTPDGGMQVKVGFRNYGLGLGGTLWPKEFMSAVMLMCNTPVDETHTDQFFCITGKKSSPEETEAPRRLVRFFQHQKHTNEQDYFTWEHMKVVGRPNLAPEEALPLASLRRWAWQFYPHLEQPAPRVPSSNGTDGAGHDGTNGAAALGTPAKEQASL</sequence>
<keyword evidence="9" id="KW-0560">Oxidoreductase</keyword>
<gene>
    <name evidence="23" type="ORF">GCM10009836_02150</name>
</gene>
<dbReference type="SUPFAM" id="SSF50022">
    <property type="entry name" value="ISP domain"/>
    <property type="match status" value="1"/>
</dbReference>
<evidence type="ECO:0000256" key="12">
    <source>
        <dbReference type="ARBA" id="ARBA00023136"/>
    </source>
</evidence>
<evidence type="ECO:0000256" key="18">
    <source>
        <dbReference type="ARBA" id="ARBA00046982"/>
    </source>
</evidence>
<evidence type="ECO:0000256" key="11">
    <source>
        <dbReference type="ARBA" id="ARBA00023014"/>
    </source>
</evidence>
<keyword evidence="10" id="KW-0408">Iron</keyword>
<keyword evidence="5" id="KW-0001">2Fe-2S</keyword>
<keyword evidence="4" id="KW-0812">Transmembrane</keyword>
<dbReference type="PANTHER" id="PTHR21266:SF32">
    <property type="entry name" value="CHOLESTEROL 7-DESATURASE NVD"/>
    <property type="match status" value="1"/>
</dbReference>
<evidence type="ECO:0000256" key="10">
    <source>
        <dbReference type="ARBA" id="ARBA00023004"/>
    </source>
</evidence>
<dbReference type="InterPro" id="IPR045605">
    <property type="entry name" value="KshA-like_C"/>
</dbReference>
<keyword evidence="11" id="KW-0411">Iron-sulfur</keyword>
<dbReference type="Gene3D" id="2.102.10.10">
    <property type="entry name" value="Rieske [2Fe-2S] iron-sulphur domain"/>
    <property type="match status" value="1"/>
</dbReference>
<evidence type="ECO:0000256" key="6">
    <source>
        <dbReference type="ARBA" id="ARBA00022723"/>
    </source>
</evidence>
<comment type="caution">
    <text evidence="23">The sequence shown here is derived from an EMBL/GenBank/DDBJ whole genome shotgun (WGS) entry which is preliminary data.</text>
</comment>
<keyword evidence="8" id="KW-1133">Transmembrane helix</keyword>
<evidence type="ECO:0000256" key="1">
    <source>
        <dbReference type="ARBA" id="ARBA00001962"/>
    </source>
</evidence>
<keyword evidence="24" id="KW-1185">Reference proteome</keyword>
<protein>
    <recommendedName>
        <fullName evidence="16">cholesterol 7-desaturase</fullName>
        <ecNumber evidence="16">1.14.19.21</ecNumber>
    </recommendedName>
    <alternativeName>
        <fullName evidence="17">Rieske-type oxygenase</fullName>
    </alternativeName>
</protein>
<dbReference type="Proteomes" id="UP001500449">
    <property type="component" value="Unassembled WGS sequence"/>
</dbReference>
<dbReference type="InterPro" id="IPR050584">
    <property type="entry name" value="Cholesterol_7-desaturase"/>
</dbReference>
<reference evidence="23 24" key="1">
    <citation type="journal article" date="2019" name="Int. J. Syst. Evol. Microbiol.">
        <title>The Global Catalogue of Microorganisms (GCM) 10K type strain sequencing project: providing services to taxonomists for standard genome sequencing and annotation.</title>
        <authorList>
            <consortium name="The Broad Institute Genomics Platform"/>
            <consortium name="The Broad Institute Genome Sequencing Center for Infectious Disease"/>
            <person name="Wu L."/>
            <person name="Ma J."/>
        </authorList>
    </citation>
    <scope>NUCLEOTIDE SEQUENCE [LARGE SCALE GENOMIC DNA]</scope>
    <source>
        <strain evidence="23 24">JCM 16009</strain>
    </source>
</reference>
<comment type="pathway">
    <text evidence="14">Steroid hormone biosynthesis; dafachronic acid biosynthesis.</text>
</comment>
<comment type="catalytic activity">
    <reaction evidence="19">
        <text>cholesterol + NADH + O2 + H(+) = 7-dehydrocholesterol + NAD(+) + 2 H2O</text>
        <dbReference type="Rhea" id="RHEA:51644"/>
        <dbReference type="ChEBI" id="CHEBI:15377"/>
        <dbReference type="ChEBI" id="CHEBI:15378"/>
        <dbReference type="ChEBI" id="CHEBI:15379"/>
        <dbReference type="ChEBI" id="CHEBI:16113"/>
        <dbReference type="ChEBI" id="CHEBI:17759"/>
        <dbReference type="ChEBI" id="CHEBI:57540"/>
        <dbReference type="ChEBI" id="CHEBI:57945"/>
        <dbReference type="EC" id="1.14.19.21"/>
    </reaction>
    <physiologicalReaction direction="left-to-right" evidence="19">
        <dbReference type="Rhea" id="RHEA:51645"/>
    </physiologicalReaction>
</comment>
<dbReference type="Pfam" id="PF19298">
    <property type="entry name" value="KshA_C"/>
    <property type="match status" value="1"/>
</dbReference>
<dbReference type="InterPro" id="IPR017941">
    <property type="entry name" value="Rieske_2Fe-2S"/>
</dbReference>
<keyword evidence="13" id="KW-0443">Lipid metabolism</keyword>